<dbReference type="AlphaFoldDB" id="A0A2H1VEA3"/>
<organism evidence="1">
    <name type="scientific">Spodoptera frugiperda</name>
    <name type="common">Fall armyworm</name>
    <dbReference type="NCBI Taxonomy" id="7108"/>
    <lineage>
        <taxon>Eukaryota</taxon>
        <taxon>Metazoa</taxon>
        <taxon>Ecdysozoa</taxon>
        <taxon>Arthropoda</taxon>
        <taxon>Hexapoda</taxon>
        <taxon>Insecta</taxon>
        <taxon>Pterygota</taxon>
        <taxon>Neoptera</taxon>
        <taxon>Endopterygota</taxon>
        <taxon>Lepidoptera</taxon>
        <taxon>Glossata</taxon>
        <taxon>Ditrysia</taxon>
        <taxon>Noctuoidea</taxon>
        <taxon>Noctuidae</taxon>
        <taxon>Amphipyrinae</taxon>
        <taxon>Spodoptera</taxon>
    </lineage>
</organism>
<protein>
    <submittedName>
        <fullName evidence="1">SFRICE_007489</fullName>
    </submittedName>
</protein>
<gene>
    <name evidence="1" type="ORF">SFRICE_007489</name>
</gene>
<name>A0A2H1VEA3_SPOFR</name>
<reference evidence="1" key="1">
    <citation type="submission" date="2016-07" db="EMBL/GenBank/DDBJ databases">
        <authorList>
            <person name="Bretaudeau A."/>
        </authorList>
    </citation>
    <scope>NUCLEOTIDE SEQUENCE</scope>
    <source>
        <strain evidence="1">Rice</strain>
        <tissue evidence="1">Whole body</tissue>
    </source>
</reference>
<evidence type="ECO:0000313" key="1">
    <source>
        <dbReference type="EMBL" id="SOQ39168.1"/>
    </source>
</evidence>
<accession>A0A2H1VEA3</accession>
<sequence>MSTKQSQSMLKKISNSCGSALMPLLTKGLFSQGESLSINHQICLKRVGDFKGIIIYFKTKFPHEVFLNHLSEVSKKRKKVTLSNVSPLHNIAQTLPSGASETSPFWRASNRYNTHEIPPILVQTIVAQNHEMQSFRRGRLDWSDTTASQNTDVKQRLRCVLLCERGYRMPNYHLSNLPDPRFSIKPTENPATHFYNIFKDKKLAPGCLPMAVWMLSSKVLKLVICLELLHTNMVWLAFELQFVICGIGQDGKQADGFMIFLMRCAMLRCCWLPMPRIFELRIFLAQLHSLASEETSDD</sequence>
<dbReference type="EMBL" id="ODYU01002093">
    <property type="protein sequence ID" value="SOQ39168.1"/>
    <property type="molecule type" value="Genomic_DNA"/>
</dbReference>
<proteinExistence type="predicted"/>